<name>A0ABQ9Y143_9EUKA</name>
<proteinExistence type="predicted"/>
<comment type="caution">
    <text evidence="1">The sequence shown here is derived from an EMBL/GenBank/DDBJ whole genome shotgun (WGS) entry which is preliminary data.</text>
</comment>
<evidence type="ECO:0000313" key="1">
    <source>
        <dbReference type="EMBL" id="KAK2957384.1"/>
    </source>
</evidence>
<keyword evidence="2" id="KW-1185">Reference proteome</keyword>
<evidence type="ECO:0000313" key="2">
    <source>
        <dbReference type="Proteomes" id="UP001281761"/>
    </source>
</evidence>
<protein>
    <submittedName>
        <fullName evidence="1">Uncharacterized protein</fullName>
    </submittedName>
</protein>
<sequence>MDGRRFPDEEHHSLCFASGFVRDDLIRLNEQELHGILPAFLQKVRNSFPDRDQIGFSNAIILAPTDDHFEVDGTCVEALVEQASHKRNEEPSPFETPFPL</sequence>
<reference evidence="1 2" key="1">
    <citation type="journal article" date="2022" name="bioRxiv">
        <title>Genomics of Preaxostyla Flagellates Illuminates Evolutionary Transitions and the Path Towards Mitochondrial Loss.</title>
        <authorList>
            <person name="Novak L.V.F."/>
            <person name="Treitli S.C."/>
            <person name="Pyrih J."/>
            <person name="Halakuc P."/>
            <person name="Pipaliya S.V."/>
            <person name="Vacek V."/>
            <person name="Brzon O."/>
            <person name="Soukal P."/>
            <person name="Eme L."/>
            <person name="Dacks J.B."/>
            <person name="Karnkowska A."/>
            <person name="Elias M."/>
            <person name="Hampl V."/>
        </authorList>
    </citation>
    <scope>NUCLEOTIDE SEQUENCE [LARGE SCALE GENOMIC DNA]</scope>
    <source>
        <strain evidence="1">NAU3</strain>
        <tissue evidence="1">Gut</tissue>
    </source>
</reference>
<dbReference type="Proteomes" id="UP001281761">
    <property type="component" value="Unassembled WGS sequence"/>
</dbReference>
<dbReference type="EMBL" id="JARBJD010000046">
    <property type="protein sequence ID" value="KAK2957384.1"/>
    <property type="molecule type" value="Genomic_DNA"/>
</dbReference>
<accession>A0ABQ9Y143</accession>
<organism evidence="1 2">
    <name type="scientific">Blattamonas nauphoetae</name>
    <dbReference type="NCBI Taxonomy" id="2049346"/>
    <lineage>
        <taxon>Eukaryota</taxon>
        <taxon>Metamonada</taxon>
        <taxon>Preaxostyla</taxon>
        <taxon>Oxymonadida</taxon>
        <taxon>Blattamonas</taxon>
    </lineage>
</organism>
<gene>
    <name evidence="1" type="ORF">BLNAU_7540</name>
</gene>